<accession>A0A6N6M9R5</accession>
<dbReference type="AlphaFoldDB" id="A0A6N6M9R5"/>
<dbReference type="PANTHER" id="PTHR45947">
    <property type="entry name" value="SULFOQUINOVOSYL TRANSFERASE SQD2"/>
    <property type="match status" value="1"/>
</dbReference>
<feature type="domain" description="Glycosyl transferase family 1" evidence="1">
    <location>
        <begin position="226"/>
        <end position="388"/>
    </location>
</feature>
<comment type="caution">
    <text evidence="3">The sequence shown here is derived from an EMBL/GenBank/DDBJ whole genome shotgun (WGS) entry which is preliminary data.</text>
</comment>
<protein>
    <submittedName>
        <fullName evidence="3">Colanic acid biosynthesis glycosyltransferase WcaL</fullName>
    </submittedName>
</protein>
<name>A0A6N6M9R5_9FLAO</name>
<keyword evidence="4" id="KW-1185">Reference proteome</keyword>
<dbReference type="SUPFAM" id="SSF53756">
    <property type="entry name" value="UDP-Glycosyltransferase/glycogen phosphorylase"/>
    <property type="match status" value="1"/>
</dbReference>
<organism evidence="3 4">
    <name type="scientific">Pseudotamlana haliotis</name>
    <dbReference type="NCBI Taxonomy" id="2614804"/>
    <lineage>
        <taxon>Bacteria</taxon>
        <taxon>Pseudomonadati</taxon>
        <taxon>Bacteroidota</taxon>
        <taxon>Flavobacteriia</taxon>
        <taxon>Flavobacteriales</taxon>
        <taxon>Flavobacteriaceae</taxon>
        <taxon>Pseudotamlana</taxon>
    </lineage>
</organism>
<sequence>MGLNKQNLIFKLNAFPQVSETFVVNSIIEAIESRNDVMVVTDILNSLRQSSQLDLINKYRLLDKTLVFEQPKDKSRRMNAFLKLCLHPVYLFFYLKFYQSCKKRSLDYVFYLNFYKKYRAETNTFHVHFATALEPLLVLKRIGFLKGKIIVTFHGYDAHYLPHGEMLNELTNNYKKYVDHITVNSIYLKNVLLNKGFPEVLISIVPIGVDVSFFRRSKPKVINQGPGLKLITVGRLIPLKGQRYGIKAVKNLIEKGLNLHYTIVGDGTDLVLLKQLAKELNIEDYISFTGAKSQQEIKHLLEDHDVFIMPSTHDKSGRREAFGVVSLEAQAMGLPVIAFNSGGVVDTLVDKQTGFVVNDRDVEGISKKIEELYNNPKVLSVVSNNAIEHINSNFNLKQTNKGYLKLY</sequence>
<dbReference type="InterPro" id="IPR028098">
    <property type="entry name" value="Glyco_trans_4-like_N"/>
</dbReference>
<dbReference type="Gene3D" id="3.40.50.2000">
    <property type="entry name" value="Glycogen Phosphorylase B"/>
    <property type="match status" value="2"/>
</dbReference>
<proteinExistence type="predicted"/>
<feature type="domain" description="Glycosyltransferase subfamily 4-like N-terminal" evidence="2">
    <location>
        <begin position="96"/>
        <end position="212"/>
    </location>
</feature>
<dbReference type="InterPro" id="IPR001296">
    <property type="entry name" value="Glyco_trans_1"/>
</dbReference>
<dbReference type="InterPro" id="IPR050194">
    <property type="entry name" value="Glycosyltransferase_grp1"/>
</dbReference>
<dbReference type="Pfam" id="PF13439">
    <property type="entry name" value="Glyco_transf_4"/>
    <property type="match status" value="1"/>
</dbReference>
<dbReference type="Pfam" id="PF00534">
    <property type="entry name" value="Glycos_transf_1"/>
    <property type="match status" value="1"/>
</dbReference>
<evidence type="ECO:0000259" key="2">
    <source>
        <dbReference type="Pfam" id="PF13439"/>
    </source>
</evidence>
<evidence type="ECO:0000259" key="1">
    <source>
        <dbReference type="Pfam" id="PF00534"/>
    </source>
</evidence>
<dbReference type="RefSeq" id="WP_150939911.1">
    <property type="nucleotide sequence ID" value="NZ_WAAT01000050.1"/>
</dbReference>
<dbReference type="Proteomes" id="UP000441333">
    <property type="component" value="Unassembled WGS sequence"/>
</dbReference>
<dbReference type="PANTHER" id="PTHR45947:SF3">
    <property type="entry name" value="SULFOQUINOVOSYL TRANSFERASE SQD2"/>
    <property type="match status" value="1"/>
</dbReference>
<dbReference type="EMBL" id="WAAT01000050">
    <property type="protein sequence ID" value="KAB1067023.1"/>
    <property type="molecule type" value="Genomic_DNA"/>
</dbReference>
<evidence type="ECO:0000313" key="3">
    <source>
        <dbReference type="EMBL" id="KAB1067023.1"/>
    </source>
</evidence>
<reference evidence="3 4" key="1">
    <citation type="submission" date="2019-09" db="EMBL/GenBank/DDBJ databases">
        <authorList>
            <person name="Cao W.R."/>
        </authorList>
    </citation>
    <scope>NUCLEOTIDE SEQUENCE [LARGE SCALE GENOMIC DNA]</scope>
    <source>
        <strain evidence="3 4">B1N29</strain>
    </source>
</reference>
<evidence type="ECO:0000313" key="4">
    <source>
        <dbReference type="Proteomes" id="UP000441333"/>
    </source>
</evidence>
<gene>
    <name evidence="3" type="ORF">F6U93_11415</name>
</gene>
<keyword evidence="3" id="KW-0808">Transferase</keyword>
<dbReference type="GO" id="GO:0016757">
    <property type="term" value="F:glycosyltransferase activity"/>
    <property type="evidence" value="ECO:0007669"/>
    <property type="project" value="InterPro"/>
</dbReference>